<dbReference type="AlphaFoldDB" id="A0AAV1RQU1"/>
<feature type="binding site" evidence="5">
    <location>
        <position position="350"/>
    </location>
    <ligand>
        <name>Fe cation</name>
        <dbReference type="ChEBI" id="CHEBI:24875"/>
        <note>catalytic</note>
    </ligand>
</feature>
<reference evidence="6 7" key="1">
    <citation type="submission" date="2024-01" db="EMBL/GenBank/DDBJ databases">
        <authorList>
            <person name="Waweru B."/>
        </authorList>
    </citation>
    <scope>NUCLEOTIDE SEQUENCE [LARGE SCALE GENOMIC DNA]</scope>
</reference>
<name>A0AAV1RQU1_9ROSI</name>
<comment type="caution">
    <text evidence="6">The sequence shown here is derived from an EMBL/GenBank/DDBJ whole genome shotgun (WGS) entry which is preliminary data.</text>
</comment>
<dbReference type="GO" id="GO:0046872">
    <property type="term" value="F:metal ion binding"/>
    <property type="evidence" value="ECO:0007669"/>
    <property type="project" value="UniProtKB-KW"/>
</dbReference>
<dbReference type="Pfam" id="PF03055">
    <property type="entry name" value="RPE65"/>
    <property type="match status" value="1"/>
</dbReference>
<dbReference type="PANTHER" id="PTHR10543:SF142">
    <property type="entry name" value="OS06G0162550 PROTEIN"/>
    <property type="match status" value="1"/>
</dbReference>
<feature type="binding site" evidence="5">
    <location>
        <position position="286"/>
    </location>
    <ligand>
        <name>Fe cation</name>
        <dbReference type="ChEBI" id="CHEBI:24875"/>
        <note>catalytic</note>
    </ligand>
</feature>
<keyword evidence="7" id="KW-1185">Reference proteome</keyword>
<dbReference type="EMBL" id="CAWUPB010001108">
    <property type="protein sequence ID" value="CAK7337629.1"/>
    <property type="molecule type" value="Genomic_DNA"/>
</dbReference>
<evidence type="ECO:0000256" key="1">
    <source>
        <dbReference type="ARBA" id="ARBA00006787"/>
    </source>
</evidence>
<feature type="binding site" evidence="5">
    <location>
        <position position="570"/>
    </location>
    <ligand>
        <name>Fe cation</name>
        <dbReference type="ChEBI" id="CHEBI:24875"/>
        <note>catalytic</note>
    </ligand>
</feature>
<keyword evidence="4 5" id="KW-0408">Iron</keyword>
<evidence type="ECO:0000313" key="7">
    <source>
        <dbReference type="Proteomes" id="UP001314170"/>
    </source>
</evidence>
<keyword evidence="3" id="KW-0223">Dioxygenase</keyword>
<evidence type="ECO:0000256" key="4">
    <source>
        <dbReference type="ARBA" id="ARBA00023004"/>
    </source>
</evidence>
<accession>A0AAV1RQU1</accession>
<dbReference type="GO" id="GO:0016121">
    <property type="term" value="P:carotene catabolic process"/>
    <property type="evidence" value="ECO:0007669"/>
    <property type="project" value="TreeGrafter"/>
</dbReference>
<evidence type="ECO:0000256" key="3">
    <source>
        <dbReference type="ARBA" id="ARBA00022964"/>
    </source>
</evidence>
<dbReference type="Proteomes" id="UP001314170">
    <property type="component" value="Unassembled WGS sequence"/>
</dbReference>
<protein>
    <recommendedName>
        <fullName evidence="8">Carotenoid 9,10(9',10')-cleavage dioxygenase 1-like</fullName>
    </recommendedName>
</protein>
<evidence type="ECO:0008006" key="8">
    <source>
        <dbReference type="Google" id="ProtNLM"/>
    </source>
</evidence>
<dbReference type="InterPro" id="IPR004294">
    <property type="entry name" value="Carotenoid_Oase"/>
</dbReference>
<feature type="binding site" evidence="5">
    <location>
        <position position="237"/>
    </location>
    <ligand>
        <name>Fe cation</name>
        <dbReference type="ChEBI" id="CHEBI:24875"/>
        <note>catalytic</note>
    </ligand>
</feature>
<evidence type="ECO:0000256" key="5">
    <source>
        <dbReference type="PIRSR" id="PIRSR604294-1"/>
    </source>
</evidence>
<dbReference type="PANTHER" id="PTHR10543">
    <property type="entry name" value="BETA-CAROTENE DIOXYGENASE"/>
    <property type="match status" value="1"/>
</dbReference>
<keyword evidence="3" id="KW-0560">Oxidoreductase</keyword>
<gene>
    <name evidence="6" type="ORF">DCAF_LOCUS12667</name>
</gene>
<evidence type="ECO:0000313" key="6">
    <source>
        <dbReference type="EMBL" id="CAK7337629.1"/>
    </source>
</evidence>
<keyword evidence="2 5" id="KW-0479">Metal-binding</keyword>
<evidence type="ECO:0000256" key="2">
    <source>
        <dbReference type="ARBA" id="ARBA00022723"/>
    </source>
</evidence>
<dbReference type="GO" id="GO:0009570">
    <property type="term" value="C:chloroplast stroma"/>
    <property type="evidence" value="ECO:0007669"/>
    <property type="project" value="TreeGrafter"/>
</dbReference>
<proteinExistence type="inferred from homology"/>
<dbReference type="GO" id="GO:0010436">
    <property type="term" value="F:carotenoid dioxygenase activity"/>
    <property type="evidence" value="ECO:0007669"/>
    <property type="project" value="TreeGrafter"/>
</dbReference>
<comment type="similarity">
    <text evidence="1">Belongs to the carotenoid oxygenase family.</text>
</comment>
<organism evidence="6 7">
    <name type="scientific">Dovyalis caffra</name>
    <dbReference type="NCBI Taxonomy" id="77055"/>
    <lineage>
        <taxon>Eukaryota</taxon>
        <taxon>Viridiplantae</taxon>
        <taxon>Streptophyta</taxon>
        <taxon>Embryophyta</taxon>
        <taxon>Tracheophyta</taxon>
        <taxon>Spermatophyta</taxon>
        <taxon>Magnoliopsida</taxon>
        <taxon>eudicotyledons</taxon>
        <taxon>Gunneridae</taxon>
        <taxon>Pentapetalae</taxon>
        <taxon>rosids</taxon>
        <taxon>fabids</taxon>
        <taxon>Malpighiales</taxon>
        <taxon>Salicaceae</taxon>
        <taxon>Flacourtieae</taxon>
        <taxon>Dovyalis</taxon>
    </lineage>
</organism>
<sequence>MASSSHLAFQVKCCIQRPSVSDNFHNLKTSLSSFSKPFFVGLEQLSMQIDVSKTVKDTCLRLLDVFVDSMFEFVDQPLLPSQRNFAPVDELQEAVVVTSIEGKVPSDFPEGPNPLFGGLKSTVSMFGRSSHIWVEGEGMLHALYFDKASDGSWTVTYNNKYVETETFKLEKQSNKPSFLPAIEGTSPAILSAYLLNLVGKYYSVAENHVPQEIDIFTLDTSGNWDVNGAWNRPFTSHPKRAPETGELVIMGVDARKPFVELGIVSADGKRLVHKVDLKFNRCSLSHDIGVTQRYNVIMDFPLTIDLHRLLKGGPLIKFNQSEYARIGIMPRYGDAESIKWFHVASNCTFHLLNCFEDGDQIVIRACRALDSIIPGPDMGVNKFEWFSSRLKYVESVDEYTNSEEGSLFTRCYEWRLNMETEDVKERYLTGTEFSMDFPMINGDFTGVKNKYGYAQVIDSSASSESGMAKYGSLAKLYFEEPETDKTNSKEDQSEELIKVEYHKFEHNTFCTGAAFVPKLGSQEEDNGWIITFVHNEDTKMSKAYIIDTKKFTSEPLAKIALPCRVPYGFHGAFMMQRVLHSHASSMGTRKLDQSKA</sequence>
<comment type="cofactor">
    <cofactor evidence="5">
        <name>Fe(2+)</name>
        <dbReference type="ChEBI" id="CHEBI:29033"/>
    </cofactor>
    <text evidence="5">Binds 1 Fe(2+) ion per subunit.</text>
</comment>